<proteinExistence type="predicted"/>
<feature type="compositionally biased region" description="Basic residues" evidence="1">
    <location>
        <begin position="211"/>
        <end position="239"/>
    </location>
</feature>
<dbReference type="AlphaFoldDB" id="A0A6A4XE04"/>
<feature type="compositionally biased region" description="Low complexity" evidence="1">
    <location>
        <begin position="61"/>
        <end position="74"/>
    </location>
</feature>
<evidence type="ECO:0000313" key="2">
    <source>
        <dbReference type="EMBL" id="KAF0312721.1"/>
    </source>
</evidence>
<keyword evidence="3" id="KW-1185">Reference proteome</keyword>
<gene>
    <name evidence="2" type="ORF">FJT64_001717</name>
</gene>
<reference evidence="2 3" key="1">
    <citation type="submission" date="2019-07" db="EMBL/GenBank/DDBJ databases">
        <title>Draft genome assembly of a fouling barnacle, Amphibalanus amphitrite (Darwin, 1854): The first reference genome for Thecostraca.</title>
        <authorList>
            <person name="Kim W."/>
        </authorList>
    </citation>
    <scope>NUCLEOTIDE SEQUENCE [LARGE SCALE GENOMIC DNA]</scope>
    <source>
        <strain evidence="2">SNU_AA5</strain>
        <tissue evidence="2">Soma without cirri and trophi</tissue>
    </source>
</reference>
<feature type="compositionally biased region" description="Pro residues" evidence="1">
    <location>
        <begin position="46"/>
        <end position="60"/>
    </location>
</feature>
<protein>
    <submittedName>
        <fullName evidence="2">Uncharacterized protein</fullName>
    </submittedName>
</protein>
<evidence type="ECO:0000313" key="3">
    <source>
        <dbReference type="Proteomes" id="UP000440578"/>
    </source>
</evidence>
<dbReference type="Proteomes" id="UP000440578">
    <property type="component" value="Unassembled WGS sequence"/>
</dbReference>
<accession>A0A6A4XE04</accession>
<sequence>MVKVGKSPAEYSDVSSEALSEPEAGEIQSDDSVHDELSEGEVSPGSPVPPPVRRPPPPAAPGLGPAPGAYGRPPSRSPSAERQRARDKRKRRHRERDGSAKRRRRRSRYSASPDARLPSASPISSGDDVGSALPPRDGALSPEQQQPPPPARRRASLGGASPFSSNSEGGIPDSPNGEVARPVGRGRSPSYADAGGRGGRGRRLTPPSAEKRRKSRSRSHERERRKRSPVSRSRSRSPR</sequence>
<organism evidence="2 3">
    <name type="scientific">Amphibalanus amphitrite</name>
    <name type="common">Striped barnacle</name>
    <name type="synonym">Balanus amphitrite</name>
    <dbReference type="NCBI Taxonomy" id="1232801"/>
    <lineage>
        <taxon>Eukaryota</taxon>
        <taxon>Metazoa</taxon>
        <taxon>Ecdysozoa</taxon>
        <taxon>Arthropoda</taxon>
        <taxon>Crustacea</taxon>
        <taxon>Multicrustacea</taxon>
        <taxon>Cirripedia</taxon>
        <taxon>Thoracica</taxon>
        <taxon>Thoracicalcarea</taxon>
        <taxon>Balanomorpha</taxon>
        <taxon>Balanoidea</taxon>
        <taxon>Balanidae</taxon>
        <taxon>Amphibalaninae</taxon>
        <taxon>Amphibalanus</taxon>
    </lineage>
</organism>
<comment type="caution">
    <text evidence="2">The sequence shown here is derived from an EMBL/GenBank/DDBJ whole genome shotgun (WGS) entry which is preliminary data.</text>
</comment>
<evidence type="ECO:0000256" key="1">
    <source>
        <dbReference type="SAM" id="MobiDB-lite"/>
    </source>
</evidence>
<dbReference type="EMBL" id="VIIS01000137">
    <property type="protein sequence ID" value="KAF0312721.1"/>
    <property type="molecule type" value="Genomic_DNA"/>
</dbReference>
<dbReference type="OrthoDB" id="28397at2759"/>
<name>A0A6A4XE04_AMPAM</name>
<feature type="region of interest" description="Disordered" evidence="1">
    <location>
        <begin position="1"/>
        <end position="239"/>
    </location>
</feature>
<feature type="compositionally biased region" description="Basic residues" evidence="1">
    <location>
        <begin position="85"/>
        <end position="94"/>
    </location>
</feature>